<dbReference type="SUPFAM" id="SSF111369">
    <property type="entry name" value="HlyD-like secretion proteins"/>
    <property type="match status" value="1"/>
</dbReference>
<sequence length="385" mass="41163">MANTAPSRRHRSRVAIIALLLGSAVIASVVLLKPTPQPQPRAERPAPEVTVVTAAPGPVALQIEAQGTVAPKIAVDLVARVAGQVVAIAPQFAAGGFFEAGQTLLQIERADYQFAVARARAQLAKADEALALERGRARQAEREWRDLGDEVANALFLRQPQLAAAQAAQAAAQADLDKAQLDLERTRITLPYAGRVAEISVNVGQFVTPGSRLGRVFGAASVELRLPLTLRQADLIELPSRHSSALPAVEVKLSDSLVERRWRGQLVRSEASLDTRSRMLVAVAELDGVDAADLPVGAFVEALISGRRVDDAMVLPRSALYRGDQVLQVDADSRIHYRTVEVLQNRAESVVVRGLAPGAQIVTTRLSLAIEGMRVTVAKAVESGQ</sequence>
<dbReference type="GO" id="GO:1990281">
    <property type="term" value="C:efflux pump complex"/>
    <property type="evidence" value="ECO:0007669"/>
    <property type="project" value="TreeGrafter"/>
</dbReference>
<evidence type="ECO:0000256" key="1">
    <source>
        <dbReference type="ARBA" id="ARBA00009477"/>
    </source>
</evidence>
<dbReference type="PANTHER" id="PTHR30469">
    <property type="entry name" value="MULTIDRUG RESISTANCE PROTEIN MDTA"/>
    <property type="match status" value="1"/>
</dbReference>
<keyword evidence="5" id="KW-1185">Reference proteome</keyword>
<dbReference type="AlphaFoldDB" id="A0A4Y8UHV1"/>
<gene>
    <name evidence="4" type="ORF">E3W66_07070</name>
</gene>
<evidence type="ECO:0000313" key="5">
    <source>
        <dbReference type="Proteomes" id="UP000298133"/>
    </source>
</evidence>
<dbReference type="Gene3D" id="2.40.420.20">
    <property type="match status" value="1"/>
</dbReference>
<comment type="similarity">
    <text evidence="1">Belongs to the membrane fusion protein (MFP) (TC 8.A.1) family.</text>
</comment>
<organism evidence="4 5">
    <name type="scientific">Gammaproteobacteria bacterium LSUCC0057</name>
    <dbReference type="NCBI Taxonomy" id="2559237"/>
    <lineage>
        <taxon>Bacteria</taxon>
        <taxon>Pseudomonadati</taxon>
        <taxon>Pseudomonadota</taxon>
        <taxon>Gammaproteobacteria</taxon>
        <taxon>Cellvibrionales</taxon>
        <taxon>Porticoccaceae</taxon>
        <taxon>SAR92 clade</taxon>
    </lineage>
</organism>
<dbReference type="EMBL" id="SPIA01000002">
    <property type="protein sequence ID" value="TFH67998.1"/>
    <property type="molecule type" value="Genomic_DNA"/>
</dbReference>
<proteinExistence type="inferred from homology"/>
<evidence type="ECO:0000259" key="3">
    <source>
        <dbReference type="Pfam" id="PF25917"/>
    </source>
</evidence>
<dbReference type="Gene3D" id="2.40.30.170">
    <property type="match status" value="1"/>
</dbReference>
<dbReference type="InterPro" id="IPR006143">
    <property type="entry name" value="RND_pump_MFP"/>
</dbReference>
<dbReference type="GO" id="GO:0015562">
    <property type="term" value="F:efflux transmembrane transporter activity"/>
    <property type="evidence" value="ECO:0007669"/>
    <property type="project" value="TreeGrafter"/>
</dbReference>
<feature type="domain" description="Multidrug resistance protein MdtA-like barrel-sandwich hybrid" evidence="3">
    <location>
        <begin position="75"/>
        <end position="212"/>
    </location>
</feature>
<dbReference type="InterPro" id="IPR058625">
    <property type="entry name" value="MdtA-like_BSH"/>
</dbReference>
<comment type="caution">
    <text evidence="4">The sequence shown here is derived from an EMBL/GenBank/DDBJ whole genome shotgun (WGS) entry which is preliminary data.</text>
</comment>
<dbReference type="OrthoDB" id="5730196at2"/>
<protein>
    <submittedName>
        <fullName evidence="4">Efflux RND transporter periplasmic adaptor subunit</fullName>
    </submittedName>
</protein>
<dbReference type="Pfam" id="PF25917">
    <property type="entry name" value="BSH_RND"/>
    <property type="match status" value="1"/>
</dbReference>
<evidence type="ECO:0000313" key="4">
    <source>
        <dbReference type="EMBL" id="TFH67998.1"/>
    </source>
</evidence>
<dbReference type="Gene3D" id="2.40.50.100">
    <property type="match status" value="1"/>
</dbReference>
<dbReference type="Gene3D" id="1.10.287.470">
    <property type="entry name" value="Helix hairpin bin"/>
    <property type="match status" value="1"/>
</dbReference>
<reference evidence="4 5" key="1">
    <citation type="submission" date="2019-03" db="EMBL/GenBank/DDBJ databases">
        <title>Draft genome of Gammaproteobacteria bacterium LSUCC0057, a member of the SAR92 clade.</title>
        <authorList>
            <person name="Lanclos V.C."/>
            <person name="Doiron C."/>
            <person name="Henson M.W."/>
            <person name="Thrash J.C."/>
        </authorList>
    </citation>
    <scope>NUCLEOTIDE SEQUENCE [LARGE SCALE GENOMIC DNA]</scope>
    <source>
        <strain evidence="4 5">LSUCC0057</strain>
    </source>
</reference>
<dbReference type="Proteomes" id="UP000298133">
    <property type="component" value="Unassembled WGS sequence"/>
</dbReference>
<feature type="coiled-coil region" evidence="2">
    <location>
        <begin position="123"/>
        <end position="182"/>
    </location>
</feature>
<accession>A0A4Y8UHV1</accession>
<keyword evidence="2" id="KW-0175">Coiled coil</keyword>
<name>A0A4Y8UHV1_9GAMM</name>
<evidence type="ECO:0000256" key="2">
    <source>
        <dbReference type="SAM" id="Coils"/>
    </source>
</evidence>
<dbReference type="NCBIfam" id="TIGR01730">
    <property type="entry name" value="RND_mfp"/>
    <property type="match status" value="1"/>
</dbReference>
<dbReference type="PANTHER" id="PTHR30469:SF12">
    <property type="entry name" value="MULTIDRUG RESISTANCE PROTEIN MDTA"/>
    <property type="match status" value="1"/>
</dbReference>